<gene>
    <name evidence="2" type="ORF">CSOL1703_00013643</name>
</gene>
<dbReference type="InterPro" id="IPR051702">
    <property type="entry name" value="SH3_domain_YSC84-like"/>
</dbReference>
<sequence length="215" mass="23532">MTWENSHTTDLAVRCSSALQILQDVLKNRDAISKKDLEEAHGLVIFDVKGIAVGTGFAHGSGLVMARHAKGDWSLPSSVSRTYVGAGPSLGANLYSSARVLNKEAFEKCFIEQRWEYGMNLSAAAGPFGANVDVKGQSLIQHPTRSKGAYFGVTFGGTLFEENKELNAKFYGKEISAREILTGKIQVSEACKNEVRSLWDFLTSLEKQIENEPVQ</sequence>
<reference evidence="2 3" key="2">
    <citation type="submission" date="2021-10" db="EMBL/GenBank/DDBJ databases">
        <authorList>
            <person name="Piombo E."/>
        </authorList>
    </citation>
    <scope>NUCLEOTIDE SEQUENCE [LARGE SCALE GENOMIC DNA]</scope>
</reference>
<dbReference type="CDD" id="cd11524">
    <property type="entry name" value="SYLF"/>
    <property type="match status" value="1"/>
</dbReference>
<reference evidence="3" key="1">
    <citation type="submission" date="2019-06" db="EMBL/GenBank/DDBJ databases">
        <authorList>
            <person name="Broberg M."/>
        </authorList>
    </citation>
    <scope>NUCLEOTIDE SEQUENCE [LARGE SCALE GENOMIC DNA]</scope>
</reference>
<proteinExistence type="predicted"/>
<accession>A0A9N9Z1Y1</accession>
<keyword evidence="3" id="KW-1185">Reference proteome</keyword>
<organism evidence="2 3">
    <name type="scientific">Clonostachys solani</name>
    <dbReference type="NCBI Taxonomy" id="160281"/>
    <lineage>
        <taxon>Eukaryota</taxon>
        <taxon>Fungi</taxon>
        <taxon>Dikarya</taxon>
        <taxon>Ascomycota</taxon>
        <taxon>Pezizomycotina</taxon>
        <taxon>Sordariomycetes</taxon>
        <taxon>Hypocreomycetidae</taxon>
        <taxon>Hypocreales</taxon>
        <taxon>Bionectriaceae</taxon>
        <taxon>Clonostachys</taxon>
    </lineage>
</organism>
<dbReference type="GO" id="GO:0035091">
    <property type="term" value="F:phosphatidylinositol binding"/>
    <property type="evidence" value="ECO:0007669"/>
    <property type="project" value="TreeGrafter"/>
</dbReference>
<dbReference type="PANTHER" id="PTHR15629:SF2">
    <property type="entry name" value="SH3 DOMAIN-CONTAINING YSC84-LIKE PROTEIN 1"/>
    <property type="match status" value="1"/>
</dbReference>
<comment type="caution">
    <text evidence="2">The sequence shown here is derived from an EMBL/GenBank/DDBJ whole genome shotgun (WGS) entry which is preliminary data.</text>
</comment>
<evidence type="ECO:0000313" key="2">
    <source>
        <dbReference type="EMBL" id="CAH0047627.1"/>
    </source>
</evidence>
<name>A0A9N9Z1Y1_9HYPO</name>
<dbReference type="PANTHER" id="PTHR15629">
    <property type="entry name" value="SH3YL1 PROTEIN"/>
    <property type="match status" value="1"/>
</dbReference>
<dbReference type="AlphaFoldDB" id="A0A9N9Z1Y1"/>
<dbReference type="Proteomes" id="UP000775872">
    <property type="component" value="Unassembled WGS sequence"/>
</dbReference>
<dbReference type="Pfam" id="PF04366">
    <property type="entry name" value="Ysc84"/>
    <property type="match status" value="1"/>
</dbReference>
<evidence type="ECO:0000313" key="3">
    <source>
        <dbReference type="Proteomes" id="UP000775872"/>
    </source>
</evidence>
<feature type="domain" description="Ysc84 actin-binding" evidence="1">
    <location>
        <begin position="84"/>
        <end position="203"/>
    </location>
</feature>
<dbReference type="InterPro" id="IPR007461">
    <property type="entry name" value="Ysc84_actin-binding"/>
</dbReference>
<evidence type="ECO:0000259" key="1">
    <source>
        <dbReference type="Pfam" id="PF04366"/>
    </source>
</evidence>
<dbReference type="EMBL" id="CABFOC020000031">
    <property type="protein sequence ID" value="CAH0047627.1"/>
    <property type="molecule type" value="Genomic_DNA"/>
</dbReference>
<protein>
    <recommendedName>
        <fullName evidence="1">Ysc84 actin-binding domain-containing protein</fullName>
    </recommendedName>
</protein>
<dbReference type="OrthoDB" id="10255128at2759"/>